<comment type="caution">
    <text evidence="2">The sequence shown here is derived from an EMBL/GenBank/DDBJ whole genome shotgun (WGS) entry which is preliminary data.</text>
</comment>
<dbReference type="OrthoDB" id="5296245at2"/>
<keyword evidence="3" id="KW-1185">Reference proteome</keyword>
<evidence type="ECO:0000313" key="2">
    <source>
        <dbReference type="EMBL" id="RMA81094.1"/>
    </source>
</evidence>
<dbReference type="AlphaFoldDB" id="A0A3M0A9X7"/>
<feature type="domain" description="PilZ" evidence="1">
    <location>
        <begin position="14"/>
        <end position="102"/>
    </location>
</feature>
<dbReference type="GO" id="GO:0035438">
    <property type="term" value="F:cyclic-di-GMP binding"/>
    <property type="evidence" value="ECO:0007669"/>
    <property type="project" value="InterPro"/>
</dbReference>
<protein>
    <submittedName>
        <fullName evidence="2">Type IV pilus assembly protein PilZ</fullName>
    </submittedName>
</protein>
<dbReference type="Pfam" id="PF07238">
    <property type="entry name" value="PilZ"/>
    <property type="match status" value="1"/>
</dbReference>
<evidence type="ECO:0000259" key="1">
    <source>
        <dbReference type="Pfam" id="PF07238"/>
    </source>
</evidence>
<dbReference type="EMBL" id="REFJ01000002">
    <property type="protein sequence ID" value="RMA81094.1"/>
    <property type="molecule type" value="Genomic_DNA"/>
</dbReference>
<reference evidence="2 3" key="1">
    <citation type="submission" date="2018-10" db="EMBL/GenBank/DDBJ databases">
        <title>Genomic Encyclopedia of Type Strains, Phase IV (KMG-IV): sequencing the most valuable type-strain genomes for metagenomic binning, comparative biology and taxonomic classification.</title>
        <authorList>
            <person name="Goeker M."/>
        </authorList>
    </citation>
    <scope>NUCLEOTIDE SEQUENCE [LARGE SCALE GENOMIC DNA]</scope>
    <source>
        <strain evidence="2 3">DSM 25080</strain>
    </source>
</reference>
<organism evidence="2 3">
    <name type="scientific">Umboniibacter marinipuniceus</name>
    <dbReference type="NCBI Taxonomy" id="569599"/>
    <lineage>
        <taxon>Bacteria</taxon>
        <taxon>Pseudomonadati</taxon>
        <taxon>Pseudomonadota</taxon>
        <taxon>Gammaproteobacteria</taxon>
        <taxon>Cellvibrionales</taxon>
        <taxon>Cellvibrionaceae</taxon>
        <taxon>Umboniibacter</taxon>
    </lineage>
</organism>
<dbReference type="InterPro" id="IPR009875">
    <property type="entry name" value="PilZ_domain"/>
</dbReference>
<dbReference type="RefSeq" id="WP_121876256.1">
    <property type="nucleotide sequence ID" value="NZ_REFJ01000002.1"/>
</dbReference>
<gene>
    <name evidence="2" type="ORF">DFR27_0888</name>
</gene>
<proteinExistence type="predicted"/>
<dbReference type="Proteomes" id="UP000267187">
    <property type="component" value="Unassembled WGS sequence"/>
</dbReference>
<accession>A0A3M0A9X7</accession>
<name>A0A3M0A9X7_9GAMM</name>
<evidence type="ECO:0000313" key="3">
    <source>
        <dbReference type="Proteomes" id="UP000267187"/>
    </source>
</evidence>
<dbReference type="Gene3D" id="2.40.10.220">
    <property type="entry name" value="predicted glycosyltransferase like domains"/>
    <property type="match status" value="1"/>
</dbReference>
<sequence>MSNAGSGGFLNHKFQDGASLYAAYMPFLKDGGVFIATHRQFNMGDEVFLALSFLDDPQKFGVTGKVVWLTPRGAQTGKPAGAGFQFVEDEQNVKQHIEQLLTGTLSSARPTHTL</sequence>